<dbReference type="Proteomes" id="UP000018468">
    <property type="component" value="Linkage group LG21"/>
</dbReference>
<reference evidence="2" key="2">
    <citation type="submission" date="2025-08" db="UniProtKB">
        <authorList>
            <consortium name="Ensembl"/>
        </authorList>
    </citation>
    <scope>IDENTIFICATION</scope>
</reference>
<evidence type="ECO:0000313" key="2">
    <source>
        <dbReference type="Ensembl" id="ENSLOCP00000000879.1"/>
    </source>
</evidence>
<dbReference type="PANTHER" id="PTHR31193">
    <property type="entry name" value="TRANSMEMBRANE PROTEIN C9ORF91"/>
    <property type="match status" value="1"/>
</dbReference>
<name>W5LXM2_LEPOC</name>
<dbReference type="OMA" id="YVTLWIN"/>
<organism evidence="2 3">
    <name type="scientific">Lepisosteus oculatus</name>
    <name type="common">Spotted gar</name>
    <dbReference type="NCBI Taxonomy" id="7918"/>
    <lineage>
        <taxon>Eukaryota</taxon>
        <taxon>Metazoa</taxon>
        <taxon>Chordata</taxon>
        <taxon>Craniata</taxon>
        <taxon>Vertebrata</taxon>
        <taxon>Euteleostomi</taxon>
        <taxon>Actinopterygii</taxon>
        <taxon>Neopterygii</taxon>
        <taxon>Holostei</taxon>
        <taxon>Semionotiformes</taxon>
        <taxon>Lepisosteidae</taxon>
        <taxon>Lepisosteus</taxon>
    </lineage>
</organism>
<dbReference type="EMBL" id="AHAT01021872">
    <property type="status" value="NOT_ANNOTATED_CDS"/>
    <property type="molecule type" value="Genomic_DNA"/>
</dbReference>
<feature type="transmembrane region" description="Helical" evidence="1">
    <location>
        <begin position="128"/>
        <end position="149"/>
    </location>
</feature>
<dbReference type="eggNOG" id="ENOG502R635">
    <property type="taxonomic scope" value="Eukaryota"/>
</dbReference>
<dbReference type="HOGENOM" id="CLU_067585_1_0_1"/>
<dbReference type="PANTHER" id="PTHR31193:SF1">
    <property type="entry name" value="TRANSMEMBRANE PROTEIN 268"/>
    <property type="match status" value="1"/>
</dbReference>
<proteinExistence type="predicted"/>
<keyword evidence="1" id="KW-0472">Membrane</keyword>
<dbReference type="AlphaFoldDB" id="W5LXM2"/>
<dbReference type="InterPro" id="IPR028054">
    <property type="entry name" value="DUF4481"/>
</dbReference>
<sequence length="340" mass="36401">MSSAGQGRGGGAGPFYCKAQDDQEGVLRWEPELQSGQVVLGLTGNILGSAGPGFNLEAGTRILRDRGIQVTSAELSADLQGVLQDLEIRRYIFLTSRLFTAALALVCYVCLWLNLYCSLRALGVAMHWSLGVWVSLASALGTAGGLLILHRRRSQLNVNTDVRMAAVNEKLLKHNLLAGLTGCTDRHPTALRLWMVHFDLCPCRQALAELMEHWSSSHQLELQSRLSQVCVVVTGSSSQLKEEGKAGLTEEVPLLASVGRGGGAKQLSVTQCVRLIPNGTPQELAECLLLSWSGVYVRLLVLGHLPSAPSQSHAGLSLTACPCQLVQSALLDSSVPCCPV</sequence>
<protein>
    <submittedName>
        <fullName evidence="2">Uncharacterized protein</fullName>
    </submittedName>
</protein>
<evidence type="ECO:0000313" key="3">
    <source>
        <dbReference type="Proteomes" id="UP000018468"/>
    </source>
</evidence>
<dbReference type="GeneTree" id="ENSGT00390000011559"/>
<keyword evidence="1" id="KW-0812">Transmembrane</keyword>
<keyword evidence="1" id="KW-1133">Transmembrane helix</keyword>
<dbReference type="Ensembl" id="ENSLOCT00000000883.1">
    <property type="protein sequence ID" value="ENSLOCP00000000879.1"/>
    <property type="gene ID" value="ENSLOCG00000000793.1"/>
</dbReference>
<dbReference type="Bgee" id="ENSLOCG00000000793">
    <property type="expression patterns" value="Expressed in ovary and 7 other cell types or tissues"/>
</dbReference>
<feature type="transmembrane region" description="Helical" evidence="1">
    <location>
        <begin position="98"/>
        <end position="116"/>
    </location>
</feature>
<dbReference type="STRING" id="7918.ENSLOCP00000000879"/>
<evidence type="ECO:0000256" key="1">
    <source>
        <dbReference type="SAM" id="Phobius"/>
    </source>
</evidence>
<reference evidence="3" key="1">
    <citation type="submission" date="2011-12" db="EMBL/GenBank/DDBJ databases">
        <title>The Draft Genome of Lepisosteus oculatus.</title>
        <authorList>
            <consortium name="The Broad Institute Genome Assembly &amp; Analysis Group"/>
            <consortium name="Computational R&amp;D Group"/>
            <consortium name="and Sequencing Platform"/>
            <person name="Di Palma F."/>
            <person name="Alfoldi J."/>
            <person name="Johnson J."/>
            <person name="Berlin A."/>
            <person name="Gnerre S."/>
            <person name="Jaffe D."/>
            <person name="MacCallum I."/>
            <person name="Young S."/>
            <person name="Walker B.J."/>
            <person name="Lander E.S."/>
            <person name="Lindblad-Toh K."/>
        </authorList>
    </citation>
    <scope>NUCLEOTIDE SEQUENCE [LARGE SCALE GENOMIC DNA]</scope>
</reference>
<dbReference type="InParanoid" id="W5LXM2"/>
<dbReference type="Pfam" id="PF14800">
    <property type="entry name" value="DUF4481"/>
    <property type="match status" value="1"/>
</dbReference>
<keyword evidence="3" id="KW-1185">Reference proteome</keyword>
<reference evidence="2" key="3">
    <citation type="submission" date="2025-09" db="UniProtKB">
        <authorList>
            <consortium name="Ensembl"/>
        </authorList>
    </citation>
    <scope>IDENTIFICATION</scope>
</reference>
<accession>W5LXM2</accession>